<feature type="compositionally biased region" description="Basic and acidic residues" evidence="2">
    <location>
        <begin position="1751"/>
        <end position="1766"/>
    </location>
</feature>
<feature type="compositionally biased region" description="Acidic residues" evidence="2">
    <location>
        <begin position="1728"/>
        <end position="1750"/>
    </location>
</feature>
<feature type="region of interest" description="Disordered" evidence="2">
    <location>
        <begin position="470"/>
        <end position="532"/>
    </location>
</feature>
<accession>A0AAV0TXJ2</accession>
<feature type="compositionally biased region" description="Acidic residues" evidence="2">
    <location>
        <begin position="1636"/>
        <end position="1673"/>
    </location>
</feature>
<evidence type="ECO:0000256" key="1">
    <source>
        <dbReference type="SAM" id="Coils"/>
    </source>
</evidence>
<protein>
    <submittedName>
        <fullName evidence="3">Uncharacterized protein</fullName>
    </submittedName>
</protein>
<feature type="compositionally biased region" description="Polar residues" evidence="2">
    <location>
        <begin position="870"/>
        <end position="883"/>
    </location>
</feature>
<evidence type="ECO:0000313" key="3">
    <source>
        <dbReference type="EMBL" id="CAI5727381.1"/>
    </source>
</evidence>
<feature type="region of interest" description="Disordered" evidence="2">
    <location>
        <begin position="1340"/>
        <end position="1359"/>
    </location>
</feature>
<feature type="region of interest" description="Disordered" evidence="2">
    <location>
        <begin position="1"/>
        <end position="75"/>
    </location>
</feature>
<feature type="compositionally biased region" description="Basic and acidic residues" evidence="2">
    <location>
        <begin position="1478"/>
        <end position="1502"/>
    </location>
</feature>
<organism evidence="3 4">
    <name type="scientific">Hyaloperonospora brassicae</name>
    <name type="common">Brassica downy mildew</name>
    <name type="synonym">Peronospora brassicae</name>
    <dbReference type="NCBI Taxonomy" id="162125"/>
    <lineage>
        <taxon>Eukaryota</taxon>
        <taxon>Sar</taxon>
        <taxon>Stramenopiles</taxon>
        <taxon>Oomycota</taxon>
        <taxon>Peronosporomycetes</taxon>
        <taxon>Peronosporales</taxon>
        <taxon>Peronosporaceae</taxon>
        <taxon>Hyaloperonospora</taxon>
    </lineage>
</organism>
<feature type="compositionally biased region" description="Polar residues" evidence="2">
    <location>
        <begin position="1529"/>
        <end position="1559"/>
    </location>
</feature>
<reference evidence="3" key="1">
    <citation type="submission" date="2022-12" db="EMBL/GenBank/DDBJ databases">
        <authorList>
            <person name="Webb A."/>
        </authorList>
    </citation>
    <scope>NUCLEOTIDE SEQUENCE</scope>
    <source>
        <strain evidence="3">Hp1</strain>
    </source>
</reference>
<feature type="region of interest" description="Disordered" evidence="2">
    <location>
        <begin position="1203"/>
        <end position="1239"/>
    </location>
</feature>
<name>A0AAV0TXJ2_HYABA</name>
<feature type="region of interest" description="Disordered" evidence="2">
    <location>
        <begin position="1457"/>
        <end position="1599"/>
    </location>
</feature>
<feature type="compositionally biased region" description="Basic and acidic residues" evidence="2">
    <location>
        <begin position="586"/>
        <end position="597"/>
    </location>
</feature>
<dbReference type="Proteomes" id="UP001162031">
    <property type="component" value="Unassembled WGS sequence"/>
</dbReference>
<feature type="compositionally biased region" description="Pro residues" evidence="2">
    <location>
        <begin position="21"/>
        <end position="30"/>
    </location>
</feature>
<feature type="region of interest" description="Disordered" evidence="2">
    <location>
        <begin position="141"/>
        <end position="193"/>
    </location>
</feature>
<feature type="region of interest" description="Disordered" evidence="2">
    <location>
        <begin position="1396"/>
        <end position="1418"/>
    </location>
</feature>
<feature type="compositionally biased region" description="Acidic residues" evidence="2">
    <location>
        <begin position="1771"/>
        <end position="1785"/>
    </location>
</feature>
<feature type="compositionally biased region" description="Basic and acidic residues" evidence="2">
    <location>
        <begin position="1815"/>
        <end position="1826"/>
    </location>
</feature>
<feature type="compositionally biased region" description="Acidic residues" evidence="2">
    <location>
        <begin position="1403"/>
        <end position="1418"/>
    </location>
</feature>
<proteinExistence type="predicted"/>
<feature type="coiled-coil region" evidence="1">
    <location>
        <begin position="255"/>
        <end position="310"/>
    </location>
</feature>
<keyword evidence="1" id="KW-0175">Coiled coil</keyword>
<evidence type="ECO:0000313" key="4">
    <source>
        <dbReference type="Proteomes" id="UP001162031"/>
    </source>
</evidence>
<keyword evidence="4" id="KW-1185">Reference proteome</keyword>
<evidence type="ECO:0000256" key="2">
    <source>
        <dbReference type="SAM" id="MobiDB-lite"/>
    </source>
</evidence>
<feature type="region of interest" description="Disordered" evidence="2">
    <location>
        <begin position="745"/>
        <end position="952"/>
    </location>
</feature>
<gene>
    <name evidence="3" type="ORF">HBR001_LOCUS4073</name>
</gene>
<feature type="compositionally biased region" description="Basic and acidic residues" evidence="2">
    <location>
        <begin position="1345"/>
        <end position="1357"/>
    </location>
</feature>
<feature type="compositionally biased region" description="Basic and acidic residues" evidence="2">
    <location>
        <begin position="896"/>
        <end position="913"/>
    </location>
</feature>
<feature type="region of interest" description="Disordered" evidence="2">
    <location>
        <begin position="1631"/>
        <end position="1830"/>
    </location>
</feature>
<feature type="region of interest" description="Disordered" evidence="2">
    <location>
        <begin position="560"/>
        <end position="632"/>
    </location>
</feature>
<feature type="compositionally biased region" description="Low complexity" evidence="2">
    <location>
        <begin position="1457"/>
        <end position="1468"/>
    </location>
</feature>
<dbReference type="EMBL" id="CANTFL010000748">
    <property type="protein sequence ID" value="CAI5727381.1"/>
    <property type="molecule type" value="Genomic_DNA"/>
</dbReference>
<feature type="compositionally biased region" description="Basic and acidic residues" evidence="2">
    <location>
        <begin position="45"/>
        <end position="54"/>
    </location>
</feature>
<sequence>MQSAQKSGAVDTEHDVRQPSGRPPKAPAPGPSAAHAVDRRGRKPDRRDSRHDFRQSTVDSEQHRRRLPDTLNVTERTDATHDDVVAGTKTASLCIETETTTASLVLPEGNKVLTGHSVQSPRTSENRVTYAASDREEIARAPQQADVELSSRTDSHTRSGFQANTLKDVFASPTSSSTYDEKENGPRSCPVAFTDGRATRATLSLHTKRHQSRGENKLIASKLLPTRESVNSMLTYLHELQKSETSLRKQLVTTKQHTEEELNQSLAKLNKLQETMQEIERGRELALQRLEEKEQRIRDLATKLEKAEAEQARAGRGFQNGLSGGELPSFAEEAALHTKAEPWTSKQQAVGQGTMLSGRLSDQPPSLTVAALPRHQQHDQSATLPTRTPQLQPTIDDPNLHAIDFPRSSNQSLWDPWASEGTASVTNAPPMFTISSTELDPDVAPVAESTLTNGGDHELRSVLLSPNRDRCQPESIRQQKHASSVSALDQHGDASLEPLSFSPGIGSASIPSLVPQLHQPNLQPQGKQAIADDEQAQERLAAVTLSSRSNSLSSIEAIPLADVSPSEQHEDDAPSPDSGLRSRNACPDRQDIHERASRVPLSGIGNNDQPLSSAEVSTTSSSHSAAQTSLQDRSLHAAISYSESDVDARSDTYAAPADSPSQLPITCKAKLDCSSPTTPTSREDVPPKHASLEMLLLDFFTEVDNNRLKMAKVYGKRYAGREKWLFAEFTKRYGAAKVAVLKARFDTGSGGGGDVSAATSRTDSAEAQHATRPPDAPNQAEQGRRGHPQHTQFFHPPAPDGNVEFDTGAGPPSMSAPIADPHEMDASSLQSRQVAPEVETPPSPSESLSAGAFSSRQRHSGGNVPPPSGPYSSFPKSQETSGEVSAALAGGNDGSSFKRDPFPMSQRRAEPSSHRPFLPQTGTESSDAASLGLRQRRQTSVSSQDGSGDAEPPVVTLESLLKELYKNHQPDKLKSVPAMAKQYAGKERELVASLKGKYGALSVKRLEESLDVLERAHLARLSSKAAGKRRGCFVRTVSLVFWLSLLLYFSSGVVFVSFIVLDAWECHSLDGEEQELEGAEECSVLKKELEAFTYERVADYMGQSHPDACFCSEWKARESALFANYSVEDAVNLARMVPFSPDSFGAPWVATVKAQVPSQEFVDGYVKPVVDLSLDAGSFVWTSVLELAESGMTSEELPVVEHDVGHGYGDASSLDEDGDTNEHADSHPQNAETDIDDLVGNDDADTLSMEEEEELVEDQSLAVTPGVLDQVFVEEVSDVLDEKPEIEELDTRVAEAVLVEDEEVMSDVADEIDIAAPDGVLVESEDGIPAVGDVTTITGESLPSETKRDEQAAKESTDMLEVDDTLSLEMAGSIDASEQAASDKIEARADVEATSGGAVNNLAEEDESVGDADGESAETEVADAAITESTGGIDDASETEIAVLDDAADNVAVNAAEEAPEVAVGGNVETSTDDSVAEAERVVEVEVHQEGLDLLYPERESTEEAETASGEVSDSSMHGDLLPSLASGDESSISNEETAFVSPETSTADEGSTTHTSSGADADADVTNVEPDVGVESDALEANGGHSDEEMIEASQTEHQAELCSECEFVTHDDDSSTFTDVDEQAASAVVGELPSADDDERVVETNEAGDDDPTVLDEGQEDGESEIEDDTASVDGGVVAQDVSEDAEHGEVLSAAAESDATTDGSALTAAAESDATTDGSALTPEAEVENFDDATDEMDEVGNEDTEATADRDIEVEEFARESDLASELNEESAVAEDADVPDDVNMMSAEHGREADEQVEVDEATSFSAGEDGDKLSSGKDDVSVDNAPADAAVEDTLIIEADASAADDLNQLSDEENDDHESEEIAFMLQLEDPEELLRMAERAAVAAIKTR</sequence>
<comment type="caution">
    <text evidence="3">The sequence shown here is derived from an EMBL/GenBank/DDBJ whole genome shotgun (WGS) entry which is preliminary data.</text>
</comment>
<feature type="compositionally biased region" description="Low complexity" evidence="2">
    <location>
        <begin position="612"/>
        <end position="629"/>
    </location>
</feature>